<feature type="compositionally biased region" description="Basic and acidic residues" evidence="1">
    <location>
        <begin position="63"/>
        <end position="73"/>
    </location>
</feature>
<feature type="compositionally biased region" description="Basic and acidic residues" evidence="1">
    <location>
        <begin position="155"/>
        <end position="174"/>
    </location>
</feature>
<dbReference type="EMBL" id="EQ973779">
    <property type="protein sequence ID" value="EEF49190.1"/>
    <property type="molecule type" value="Genomic_DNA"/>
</dbReference>
<gene>
    <name evidence="2" type="ORF">RCOM_1527470</name>
</gene>
<feature type="region of interest" description="Disordered" evidence="1">
    <location>
        <begin position="39"/>
        <end position="115"/>
    </location>
</feature>
<feature type="region of interest" description="Disordered" evidence="1">
    <location>
        <begin position="131"/>
        <end position="174"/>
    </location>
</feature>
<dbReference type="InParanoid" id="B9RHI0"/>
<proteinExistence type="predicted"/>
<evidence type="ECO:0000313" key="3">
    <source>
        <dbReference type="Proteomes" id="UP000008311"/>
    </source>
</evidence>
<reference evidence="3" key="1">
    <citation type="journal article" date="2010" name="Nat. Biotechnol.">
        <title>Draft genome sequence of the oilseed species Ricinus communis.</title>
        <authorList>
            <person name="Chan A.P."/>
            <person name="Crabtree J."/>
            <person name="Zhao Q."/>
            <person name="Lorenzi H."/>
            <person name="Orvis J."/>
            <person name="Puiu D."/>
            <person name="Melake-Berhan A."/>
            <person name="Jones K.M."/>
            <person name="Redman J."/>
            <person name="Chen G."/>
            <person name="Cahoon E.B."/>
            <person name="Gedil M."/>
            <person name="Stanke M."/>
            <person name="Haas B.J."/>
            <person name="Wortman J.R."/>
            <person name="Fraser-Liggett C.M."/>
            <person name="Ravel J."/>
            <person name="Rabinowicz P.D."/>
        </authorList>
    </citation>
    <scope>NUCLEOTIDE SEQUENCE [LARGE SCALE GENOMIC DNA]</scope>
    <source>
        <strain evidence="3">cv. Hale</strain>
    </source>
</reference>
<feature type="compositionally biased region" description="Acidic residues" evidence="1">
    <location>
        <begin position="74"/>
        <end position="88"/>
    </location>
</feature>
<evidence type="ECO:0000313" key="2">
    <source>
        <dbReference type="EMBL" id="EEF49190.1"/>
    </source>
</evidence>
<dbReference type="AlphaFoldDB" id="B9RHI0"/>
<dbReference type="Proteomes" id="UP000008311">
    <property type="component" value="Unassembled WGS sequence"/>
</dbReference>
<organism evidence="2 3">
    <name type="scientific">Ricinus communis</name>
    <name type="common">Castor bean</name>
    <dbReference type="NCBI Taxonomy" id="3988"/>
    <lineage>
        <taxon>Eukaryota</taxon>
        <taxon>Viridiplantae</taxon>
        <taxon>Streptophyta</taxon>
        <taxon>Embryophyta</taxon>
        <taxon>Tracheophyta</taxon>
        <taxon>Spermatophyta</taxon>
        <taxon>Magnoliopsida</taxon>
        <taxon>eudicotyledons</taxon>
        <taxon>Gunneridae</taxon>
        <taxon>Pentapetalae</taxon>
        <taxon>rosids</taxon>
        <taxon>fabids</taxon>
        <taxon>Malpighiales</taxon>
        <taxon>Euphorbiaceae</taxon>
        <taxon>Acalyphoideae</taxon>
        <taxon>Acalypheae</taxon>
        <taxon>Ricinus</taxon>
    </lineage>
</organism>
<sequence>MKVVDDPEVVIDVDDDMDKDPIVSISIFSNLSGARAGVGIEKENINRVTKASSSRSEATSNRENNEGEGKSEGEGEGEGDSEFEDDCESNNKAEIVELVATDENNNEGSNIDDELRTVREVTREFLRRKRRKEAEDGFVEVPLGEVGYDQGDDQGDNKYQDKVGGDEKYYRSDD</sequence>
<accession>B9RHI0</accession>
<keyword evidence="3" id="KW-1185">Reference proteome</keyword>
<name>B9RHI0_RICCO</name>
<feature type="compositionally biased region" description="Polar residues" evidence="1">
    <location>
        <begin position="46"/>
        <end position="59"/>
    </location>
</feature>
<protein>
    <submittedName>
        <fullName evidence="2">Uncharacterized protein</fullName>
    </submittedName>
</protein>
<evidence type="ECO:0000256" key="1">
    <source>
        <dbReference type="SAM" id="MobiDB-lite"/>
    </source>
</evidence>